<proteinExistence type="predicted"/>
<evidence type="ECO:0000313" key="1">
    <source>
        <dbReference type="EMBL" id="EEQ09245.1"/>
    </source>
</evidence>
<evidence type="ECO:0000313" key="2">
    <source>
        <dbReference type="Proteomes" id="UP000003027"/>
    </source>
</evidence>
<gene>
    <name evidence="1" type="ORF">ymoll0001_6320</name>
</gene>
<comment type="caution">
    <text evidence="1">The sequence shown here is derived from an EMBL/GenBank/DDBJ whole genome shotgun (WGS) entry which is preliminary data.</text>
</comment>
<accession>A0ABP2EF57</accession>
<dbReference type="Proteomes" id="UP000003027">
    <property type="component" value="Unassembled WGS sequence"/>
</dbReference>
<protein>
    <submittedName>
        <fullName evidence="1">Uncharacterized protein</fullName>
    </submittedName>
</protein>
<sequence length="43" mass="5119">MSNPSAPEPYKLSRWYIHPLIPTINNDGIFNIWKNNSHFKTIY</sequence>
<organism evidence="1 2">
    <name type="scientific">Yersinia mollaretii (strain ATCC 43969 / DSM 18520 / CIP 103324 / CNY 7263 / WAIP 204)</name>
    <dbReference type="NCBI Taxonomy" id="349967"/>
    <lineage>
        <taxon>Bacteria</taxon>
        <taxon>Pseudomonadati</taxon>
        <taxon>Pseudomonadota</taxon>
        <taxon>Gammaproteobacteria</taxon>
        <taxon>Enterobacterales</taxon>
        <taxon>Yersiniaceae</taxon>
        <taxon>Yersinia</taxon>
    </lineage>
</organism>
<name>A0ABP2EF57_YERMW</name>
<keyword evidence="2" id="KW-1185">Reference proteome</keyword>
<dbReference type="EMBL" id="AALD02000045">
    <property type="protein sequence ID" value="EEQ09245.1"/>
    <property type="molecule type" value="Genomic_DNA"/>
</dbReference>
<reference evidence="1" key="1">
    <citation type="submission" date="2008-12" db="EMBL/GenBank/DDBJ databases">
        <title>Annotation of the Yersinia mollaretii ATCC 43969 genome.</title>
        <authorList>
            <person name="Read T.D."/>
            <person name="Akmal A."/>
            <person name="Bishop-Lilly K."/>
            <person name="Chen P.E."/>
            <person name="Cook C."/>
            <person name="Kiley M.P."/>
            <person name="Lentz S."/>
            <person name="Mateczun A."/>
            <person name="Nagarajan N."/>
            <person name="Nolan N."/>
            <person name="Osborne B.I."/>
            <person name="Pop M."/>
            <person name="Sozhamannan S."/>
            <person name="Stewart A.C."/>
            <person name="Sulakvelidze A."/>
            <person name="Thomason B."/>
            <person name="Willner K."/>
            <person name="Zwick M.E."/>
        </authorList>
    </citation>
    <scope>NUCLEOTIDE SEQUENCE [LARGE SCALE GENOMIC DNA]</scope>
    <source>
        <strain evidence="1">ATCC 43969</strain>
    </source>
</reference>